<feature type="binding site" evidence="15">
    <location>
        <begin position="12"/>
        <end position="19"/>
    </location>
    <ligand>
        <name>ATP</name>
        <dbReference type="ChEBI" id="CHEBI:30616"/>
    </ligand>
</feature>
<feature type="domain" description="tRNA-specific 2-thiouridylase MnmA-like central" evidence="17">
    <location>
        <begin position="217"/>
        <end position="280"/>
    </location>
</feature>
<comment type="caution">
    <text evidence="15">Lacks conserved residue(s) required for the propagation of feature annotation.</text>
</comment>
<dbReference type="GO" id="GO:0005524">
    <property type="term" value="F:ATP binding"/>
    <property type="evidence" value="ECO:0007669"/>
    <property type="project" value="UniProtKB-KW"/>
</dbReference>
<reference evidence="19 20" key="1">
    <citation type="submission" date="2021-03" db="EMBL/GenBank/DDBJ databases">
        <title>Comparative Genomics and Metabolomics in the genus Turicibacter.</title>
        <authorList>
            <person name="Maki J."/>
            <person name="Looft T."/>
        </authorList>
    </citation>
    <scope>NUCLEOTIDE SEQUENCE</scope>
    <source>
        <strain evidence="19">ISU324</strain>
        <strain evidence="18 20">MMM721</strain>
    </source>
</reference>
<feature type="active site" description="Cysteine persulfide intermediate" evidence="15">
    <location>
        <position position="208"/>
    </location>
</feature>
<comment type="similarity">
    <text evidence="2 15">Belongs to the MnmA/TRMU family.</text>
</comment>
<name>A0A9Q9CQ68_9FIRM</name>
<evidence type="ECO:0000256" key="11">
    <source>
        <dbReference type="ARBA" id="ARBA00022884"/>
    </source>
</evidence>
<evidence type="ECO:0000256" key="2">
    <source>
        <dbReference type="ARBA" id="ARBA00006191"/>
    </source>
</evidence>
<evidence type="ECO:0000313" key="19">
    <source>
        <dbReference type="EMBL" id="UUF07778.1"/>
    </source>
</evidence>
<dbReference type="PANTHER" id="PTHR11933">
    <property type="entry name" value="TRNA 5-METHYLAMINOMETHYL-2-THIOURIDYLATE -METHYLTRANSFERASE"/>
    <property type="match status" value="1"/>
</dbReference>
<evidence type="ECO:0000313" key="20">
    <source>
        <dbReference type="Proteomes" id="UP001058016"/>
    </source>
</evidence>
<evidence type="ECO:0000256" key="13">
    <source>
        <dbReference type="ARBA" id="ARBA00051542"/>
    </source>
</evidence>
<evidence type="ECO:0000256" key="9">
    <source>
        <dbReference type="ARBA" id="ARBA00022741"/>
    </source>
</evidence>
<comment type="catalytic activity">
    <reaction evidence="13 15">
        <text>S-sulfanyl-L-cysteinyl-[protein] + uridine(34) in tRNA + AH2 + ATP = 2-thiouridine(34) in tRNA + L-cysteinyl-[protein] + A + AMP + diphosphate + H(+)</text>
        <dbReference type="Rhea" id="RHEA:47032"/>
        <dbReference type="Rhea" id="RHEA-COMP:10131"/>
        <dbReference type="Rhea" id="RHEA-COMP:11726"/>
        <dbReference type="Rhea" id="RHEA-COMP:11727"/>
        <dbReference type="Rhea" id="RHEA-COMP:11728"/>
        <dbReference type="ChEBI" id="CHEBI:13193"/>
        <dbReference type="ChEBI" id="CHEBI:15378"/>
        <dbReference type="ChEBI" id="CHEBI:17499"/>
        <dbReference type="ChEBI" id="CHEBI:29950"/>
        <dbReference type="ChEBI" id="CHEBI:30616"/>
        <dbReference type="ChEBI" id="CHEBI:33019"/>
        <dbReference type="ChEBI" id="CHEBI:61963"/>
        <dbReference type="ChEBI" id="CHEBI:65315"/>
        <dbReference type="ChEBI" id="CHEBI:87170"/>
        <dbReference type="ChEBI" id="CHEBI:456215"/>
        <dbReference type="EC" id="2.8.1.13"/>
    </reaction>
</comment>
<dbReference type="InterPro" id="IPR046885">
    <property type="entry name" value="MnmA-like_C"/>
</dbReference>
<dbReference type="EMBL" id="CP071250">
    <property type="protein sequence ID" value="UUF07778.1"/>
    <property type="molecule type" value="Genomic_DNA"/>
</dbReference>
<keyword evidence="9 15" id="KW-0547">Nucleotide-binding</keyword>
<dbReference type="Gene3D" id="3.40.50.620">
    <property type="entry name" value="HUPs"/>
    <property type="match status" value="1"/>
</dbReference>
<feature type="region of interest" description="Interaction with tRNA" evidence="15">
    <location>
        <begin position="158"/>
        <end position="160"/>
    </location>
</feature>
<keyword evidence="5 15" id="KW-0963">Cytoplasm</keyword>
<evidence type="ECO:0000259" key="17">
    <source>
        <dbReference type="Pfam" id="PF20259"/>
    </source>
</evidence>
<dbReference type="GO" id="GO:0000049">
    <property type="term" value="F:tRNA binding"/>
    <property type="evidence" value="ECO:0007669"/>
    <property type="project" value="UniProtKB-KW"/>
</dbReference>
<gene>
    <name evidence="15 19" type="primary">mnmA</name>
    <name evidence="18" type="ORF">J0J69_02775</name>
    <name evidence="19" type="ORF">J0J70_09120</name>
</gene>
<evidence type="ECO:0000256" key="5">
    <source>
        <dbReference type="ARBA" id="ARBA00022490"/>
    </source>
</evidence>
<feature type="region of interest" description="Interaction with target base in tRNA" evidence="15">
    <location>
        <begin position="108"/>
        <end position="110"/>
    </location>
</feature>
<dbReference type="AlphaFoldDB" id="A0A9Q9CQ68"/>
<dbReference type="InterPro" id="IPR004506">
    <property type="entry name" value="MnmA-like"/>
</dbReference>
<evidence type="ECO:0000256" key="6">
    <source>
        <dbReference type="ARBA" id="ARBA00022555"/>
    </source>
</evidence>
<feature type="region of interest" description="Interaction with tRNA" evidence="15">
    <location>
        <begin position="316"/>
        <end position="317"/>
    </location>
</feature>
<evidence type="ECO:0000256" key="12">
    <source>
        <dbReference type="ARBA" id="ARBA00023157"/>
    </source>
</evidence>
<feature type="binding site" evidence="15">
    <location>
        <position position="38"/>
    </location>
    <ligand>
        <name>ATP</name>
        <dbReference type="ChEBI" id="CHEBI:30616"/>
    </ligand>
</feature>
<organism evidence="19 21">
    <name type="scientific">Turicibacter bilis</name>
    <dbReference type="NCBI Taxonomy" id="2735723"/>
    <lineage>
        <taxon>Bacteria</taxon>
        <taxon>Bacillati</taxon>
        <taxon>Bacillota</taxon>
        <taxon>Erysipelotrichia</taxon>
        <taxon>Erysipelotrichales</taxon>
        <taxon>Turicibacteraceae</taxon>
        <taxon>Turicibacter</taxon>
    </lineage>
</organism>
<feature type="active site" description="Nucleophile" evidence="15">
    <location>
        <position position="113"/>
    </location>
</feature>
<dbReference type="Gene3D" id="2.40.30.10">
    <property type="entry name" value="Translation factors"/>
    <property type="match status" value="1"/>
</dbReference>
<dbReference type="InterPro" id="IPR046884">
    <property type="entry name" value="MnmA-like_central"/>
</dbReference>
<dbReference type="Pfam" id="PF20259">
    <property type="entry name" value="tRNA_Me_trans_M"/>
    <property type="match status" value="1"/>
</dbReference>
<keyword evidence="20" id="KW-1185">Reference proteome</keyword>
<protein>
    <recommendedName>
        <fullName evidence="4 15">tRNA-specific 2-thiouridylase MnmA</fullName>
        <ecNumber evidence="3 15">2.8.1.13</ecNumber>
    </recommendedName>
</protein>
<dbReference type="GO" id="GO:0005737">
    <property type="term" value="C:cytoplasm"/>
    <property type="evidence" value="ECO:0007669"/>
    <property type="project" value="UniProtKB-SubCell"/>
</dbReference>
<feature type="site" description="Interaction with tRNA" evidence="15">
    <location>
        <position position="138"/>
    </location>
</feature>
<sequence length="377" mass="42527">MSLNKGKKVIVGMSGGVDSSVAAYLLKEQGYDVEGVFMRNWDSAANSDILGNPTVNDDVCPQEVDYMDAKAVADQLGIKLHRVDFVQEYWDRVFMYFLDEYKAGRTPNPDIMCNKEVKFKAFLDYAMNLGCDYIAMGHYARVEHGEEVKMLRGVDNNKDQTYFLSQLTQAQLSKTLFPVGELQKSEVREIAEKMELATAKKKDSTGVCFIGERNFTQFLQNYLPAQPGKMQTLDGEVMGEHIGLMYYTIGQRKGLGIGGKGDAWFVIGKNLKENILYVGQGFDHEYVYADEAHVSNVNWIPSEKFTGTFTCTAKFRYRQPDVNVELEWMDDETLKVRMSDPVRAVTPGQAAVFYLGDVCLGGGRIEAAFKDGERRMY</sequence>
<keyword evidence="12" id="KW-1015">Disulfide bond</keyword>
<proteinExistence type="inferred from homology"/>
<evidence type="ECO:0000256" key="1">
    <source>
        <dbReference type="ARBA" id="ARBA00004496"/>
    </source>
</evidence>
<dbReference type="RefSeq" id="WP_055276526.1">
    <property type="nucleotide sequence ID" value="NZ_CP071249.1"/>
</dbReference>
<dbReference type="FunFam" id="2.40.30.10:FF:000023">
    <property type="entry name" value="tRNA-specific 2-thiouridylase MnmA"/>
    <property type="match status" value="1"/>
</dbReference>
<dbReference type="FunFam" id="3.40.50.620:FF:000004">
    <property type="entry name" value="tRNA-specific 2-thiouridylase MnmA"/>
    <property type="match status" value="1"/>
</dbReference>
<dbReference type="Pfam" id="PF20258">
    <property type="entry name" value="tRNA_Me_trans_C"/>
    <property type="match status" value="1"/>
</dbReference>
<dbReference type="GO" id="GO:0103016">
    <property type="term" value="F:tRNA-uridine 2-sulfurtransferase activity"/>
    <property type="evidence" value="ECO:0007669"/>
    <property type="project" value="UniProtKB-EC"/>
</dbReference>
<evidence type="ECO:0000313" key="18">
    <source>
        <dbReference type="EMBL" id="UUF06527.1"/>
    </source>
</evidence>
<dbReference type="InterPro" id="IPR023382">
    <property type="entry name" value="MnmA-like_central_sf"/>
</dbReference>
<evidence type="ECO:0000256" key="3">
    <source>
        <dbReference type="ARBA" id="ARBA00011949"/>
    </source>
</evidence>
<evidence type="ECO:0000313" key="21">
    <source>
        <dbReference type="Proteomes" id="UP001058072"/>
    </source>
</evidence>
<dbReference type="EMBL" id="CP071249">
    <property type="protein sequence ID" value="UUF06527.1"/>
    <property type="molecule type" value="Genomic_DNA"/>
</dbReference>
<dbReference type="FunFam" id="2.30.30.280:FF:000001">
    <property type="entry name" value="tRNA-specific 2-thiouridylase MnmA"/>
    <property type="match status" value="1"/>
</dbReference>
<accession>A0A9Q9CQ68</accession>
<dbReference type="SUPFAM" id="SSF52402">
    <property type="entry name" value="Adenine nucleotide alpha hydrolases-like"/>
    <property type="match status" value="1"/>
</dbReference>
<dbReference type="PANTHER" id="PTHR11933:SF5">
    <property type="entry name" value="MITOCHONDRIAL TRNA-SPECIFIC 2-THIOURIDYLASE 1"/>
    <property type="match status" value="1"/>
</dbReference>
<dbReference type="Gene3D" id="2.30.30.280">
    <property type="entry name" value="Adenine nucleotide alpha hydrolases-like domains"/>
    <property type="match status" value="1"/>
</dbReference>
<comment type="subcellular location">
    <subcellularLocation>
        <location evidence="1 15">Cytoplasm</location>
    </subcellularLocation>
</comment>
<feature type="domain" description="tRNA-specific 2-thiouridylase MnmA-like C-terminal" evidence="16">
    <location>
        <begin position="291"/>
        <end position="365"/>
    </location>
</feature>
<dbReference type="Proteomes" id="UP001058072">
    <property type="component" value="Chromosome"/>
</dbReference>
<evidence type="ECO:0000256" key="10">
    <source>
        <dbReference type="ARBA" id="ARBA00022840"/>
    </source>
</evidence>
<dbReference type="Proteomes" id="UP001058016">
    <property type="component" value="Chromosome"/>
</dbReference>
<keyword evidence="10 15" id="KW-0067">ATP-binding</keyword>
<evidence type="ECO:0000256" key="4">
    <source>
        <dbReference type="ARBA" id="ARBA00013805"/>
    </source>
</evidence>
<feature type="binding site" evidence="15">
    <location>
        <position position="137"/>
    </location>
    <ligand>
        <name>ATP</name>
        <dbReference type="ChEBI" id="CHEBI:30616"/>
    </ligand>
</feature>
<dbReference type="CDD" id="cd01998">
    <property type="entry name" value="MnmA_TRMU-like"/>
    <property type="match status" value="1"/>
</dbReference>
<comment type="function">
    <text evidence="14 15">Catalyzes the 2-thiolation of uridine at the wobble position (U34) of tRNA, leading to the formation of s(2)U34.</text>
</comment>
<dbReference type="InterPro" id="IPR014729">
    <property type="entry name" value="Rossmann-like_a/b/a_fold"/>
</dbReference>
<dbReference type="GO" id="GO:0002143">
    <property type="term" value="P:tRNA wobble position uridine thiolation"/>
    <property type="evidence" value="ECO:0007669"/>
    <property type="project" value="TreeGrafter"/>
</dbReference>
<evidence type="ECO:0000256" key="15">
    <source>
        <dbReference type="HAMAP-Rule" id="MF_00144"/>
    </source>
</evidence>
<keyword evidence="6 15" id="KW-0820">tRNA-binding</keyword>
<dbReference type="NCBIfam" id="TIGR00420">
    <property type="entry name" value="trmU"/>
    <property type="match status" value="1"/>
</dbReference>
<feature type="site" description="Interaction with tRNA" evidence="15">
    <location>
        <position position="349"/>
    </location>
</feature>
<keyword evidence="8 15" id="KW-0819">tRNA processing</keyword>
<dbReference type="HAMAP" id="MF_00144">
    <property type="entry name" value="tRNA_thiouridyl_MnmA"/>
    <property type="match status" value="1"/>
</dbReference>
<evidence type="ECO:0000259" key="16">
    <source>
        <dbReference type="Pfam" id="PF20258"/>
    </source>
</evidence>
<dbReference type="EC" id="2.8.1.13" evidence="3 15"/>
<dbReference type="Pfam" id="PF03054">
    <property type="entry name" value="tRNA_Me_trans"/>
    <property type="match status" value="1"/>
</dbReference>
<keyword evidence="7 15" id="KW-0808">Transferase</keyword>
<dbReference type="NCBIfam" id="NF001138">
    <property type="entry name" value="PRK00143.1"/>
    <property type="match status" value="1"/>
</dbReference>
<evidence type="ECO:0000256" key="8">
    <source>
        <dbReference type="ARBA" id="ARBA00022694"/>
    </source>
</evidence>
<evidence type="ECO:0000256" key="14">
    <source>
        <dbReference type="ARBA" id="ARBA00056575"/>
    </source>
</evidence>
<evidence type="ECO:0000256" key="7">
    <source>
        <dbReference type="ARBA" id="ARBA00022679"/>
    </source>
</evidence>
<keyword evidence="11 15" id="KW-0694">RNA-binding</keyword>